<dbReference type="PANTHER" id="PTHR10334">
    <property type="entry name" value="CYSTEINE-RICH SECRETORY PROTEIN-RELATED"/>
    <property type="match status" value="1"/>
</dbReference>
<accession>A0A813JHU3</accession>
<feature type="chain" id="PRO_5033010543" description="SCP domain-containing protein" evidence="1">
    <location>
        <begin position="31"/>
        <end position="413"/>
    </location>
</feature>
<feature type="domain" description="SCP" evidence="2">
    <location>
        <begin position="31"/>
        <end position="178"/>
    </location>
</feature>
<dbReference type="AlphaFoldDB" id="A0A813JHU3"/>
<name>A0A813JHU3_POLGL</name>
<evidence type="ECO:0000256" key="1">
    <source>
        <dbReference type="SAM" id="SignalP"/>
    </source>
</evidence>
<dbReference type="SMART" id="SM00198">
    <property type="entry name" value="SCP"/>
    <property type="match status" value="1"/>
</dbReference>
<reference evidence="3" key="1">
    <citation type="submission" date="2021-02" db="EMBL/GenBank/DDBJ databases">
        <authorList>
            <person name="Dougan E. K."/>
            <person name="Rhodes N."/>
            <person name="Thang M."/>
            <person name="Chan C."/>
        </authorList>
    </citation>
    <scope>NUCLEOTIDE SEQUENCE</scope>
</reference>
<dbReference type="InterPro" id="IPR001283">
    <property type="entry name" value="CRISP-related"/>
</dbReference>
<dbReference type="GO" id="GO:0005576">
    <property type="term" value="C:extracellular region"/>
    <property type="evidence" value="ECO:0007669"/>
    <property type="project" value="InterPro"/>
</dbReference>
<dbReference type="PROSITE" id="PS01009">
    <property type="entry name" value="CRISP_1"/>
    <property type="match status" value="1"/>
</dbReference>
<dbReference type="Proteomes" id="UP000626109">
    <property type="component" value="Unassembled WGS sequence"/>
</dbReference>
<proteinExistence type="predicted"/>
<protein>
    <recommendedName>
        <fullName evidence="2">SCP domain-containing protein</fullName>
    </recommendedName>
</protein>
<dbReference type="Gene3D" id="3.40.33.10">
    <property type="entry name" value="CAP"/>
    <property type="match status" value="1"/>
</dbReference>
<evidence type="ECO:0000313" key="4">
    <source>
        <dbReference type="Proteomes" id="UP000626109"/>
    </source>
</evidence>
<dbReference type="PRINTS" id="PR00838">
    <property type="entry name" value="V5ALLERGEN"/>
</dbReference>
<gene>
    <name evidence="3" type="ORF">PGLA2088_LOCUS21202</name>
</gene>
<evidence type="ECO:0000313" key="3">
    <source>
        <dbReference type="EMBL" id="CAE8679151.1"/>
    </source>
</evidence>
<evidence type="ECO:0000259" key="2">
    <source>
        <dbReference type="SMART" id="SM00198"/>
    </source>
</evidence>
<dbReference type="InterPro" id="IPR002413">
    <property type="entry name" value="V5_allergen-like"/>
</dbReference>
<dbReference type="InterPro" id="IPR014044">
    <property type="entry name" value="CAP_dom"/>
</dbReference>
<keyword evidence="1" id="KW-0732">Signal</keyword>
<dbReference type="InterPro" id="IPR018244">
    <property type="entry name" value="Allrgn_V5/Tpx1_CS"/>
</dbReference>
<comment type="caution">
    <text evidence="3">The sequence shown here is derived from an EMBL/GenBank/DDBJ whole genome shotgun (WGS) entry which is preliminary data.</text>
</comment>
<dbReference type="Pfam" id="PF00188">
    <property type="entry name" value="CAP"/>
    <property type="match status" value="1"/>
</dbReference>
<dbReference type="SUPFAM" id="SSF55797">
    <property type="entry name" value="PR-1-like"/>
    <property type="match status" value="1"/>
</dbReference>
<dbReference type="InterPro" id="IPR035940">
    <property type="entry name" value="CAP_sf"/>
</dbReference>
<feature type="signal peptide" evidence="1">
    <location>
        <begin position="1"/>
        <end position="30"/>
    </location>
</feature>
<organism evidence="3 4">
    <name type="scientific">Polarella glacialis</name>
    <name type="common">Dinoflagellate</name>
    <dbReference type="NCBI Taxonomy" id="89957"/>
    <lineage>
        <taxon>Eukaryota</taxon>
        <taxon>Sar</taxon>
        <taxon>Alveolata</taxon>
        <taxon>Dinophyceae</taxon>
        <taxon>Suessiales</taxon>
        <taxon>Suessiaceae</taxon>
        <taxon>Polarella</taxon>
    </lineage>
</organism>
<dbReference type="EMBL" id="CAJNNW010025743">
    <property type="protein sequence ID" value="CAE8679151.1"/>
    <property type="molecule type" value="Genomic_DNA"/>
</dbReference>
<sequence length="413" mass="43882">MAMPPLEFHLRSSSVLICILSCFVGASTLGADMQAALDLHNVYRCMHGVPLLVWDADIAANAQAWATNGQYKQSSSASRVVKGEQCGENLAWGNDAGMSGERSTRLWYSEIKYTNPSAYGTAANMADSYPSGNAIGHYTQMIWNSSTKLGCGMGTAIMSGIWGDYLVCQYGPAGNHVGSYATQVVAPSVSLATCGGNSADFPINYPSYLTGGSSSSTSTTVAATSLVNTTPAPLPSACFPSVLLPVGGLCVYGYQCESMFCCPRMKVCLASSSGIVTSTDIKVYAGMRRTVMGFVFFDGTCKDPWSNSSMCEQDSYGQPFSDWNQSACQCSEEYMTRYNAGTWVTLNAIPGFTCTATTTTTKTTTRTTTRTTTVTVTTAVASGAPRATLLLLFWTITFGFTSSLEQLGCCDPV</sequence>
<dbReference type="PRINTS" id="PR00837">
    <property type="entry name" value="V5TPXLIKE"/>
</dbReference>